<dbReference type="InterPro" id="IPR009057">
    <property type="entry name" value="Homeodomain-like_sf"/>
</dbReference>
<evidence type="ECO:0000256" key="1">
    <source>
        <dbReference type="ARBA" id="ARBA00023015"/>
    </source>
</evidence>
<dbReference type="AlphaFoldDB" id="A0A1H2LQZ8"/>
<dbReference type="STRING" id="546874.SAMN04488544_0614"/>
<proteinExistence type="predicted"/>
<reference evidence="7" key="1">
    <citation type="submission" date="2016-10" db="EMBL/GenBank/DDBJ databases">
        <authorList>
            <person name="Varghese N."/>
            <person name="Submissions S."/>
        </authorList>
    </citation>
    <scope>NUCLEOTIDE SEQUENCE [LARGE SCALE GENOMIC DNA]</scope>
    <source>
        <strain evidence="7">DSM 21743</strain>
    </source>
</reference>
<dbReference type="Gene3D" id="1.10.357.10">
    <property type="entry name" value="Tetracycline Repressor, domain 2"/>
    <property type="match status" value="1"/>
</dbReference>
<gene>
    <name evidence="6" type="ORF">SAMN04488544_0614</name>
</gene>
<keyword evidence="7" id="KW-1185">Reference proteome</keyword>
<dbReference type="Proteomes" id="UP000198825">
    <property type="component" value="Chromosome I"/>
</dbReference>
<keyword evidence="3" id="KW-0804">Transcription</keyword>
<keyword evidence="2 6" id="KW-0238">DNA-binding</keyword>
<dbReference type="SUPFAM" id="SSF48498">
    <property type="entry name" value="Tetracyclin repressor-like, C-terminal domain"/>
    <property type="match status" value="1"/>
</dbReference>
<dbReference type="GO" id="GO:0003677">
    <property type="term" value="F:DNA binding"/>
    <property type="evidence" value="ECO:0007669"/>
    <property type="project" value="UniProtKB-KW"/>
</dbReference>
<dbReference type="InterPro" id="IPR036271">
    <property type="entry name" value="Tet_transcr_reg_TetR-rel_C_sf"/>
</dbReference>
<name>A0A1H2LQZ8_9ACTN</name>
<keyword evidence="1" id="KW-0805">Transcription regulation</keyword>
<sequence length="197" mass="20455">MPRAGLDTAAVTAAAAALADEVGLGGLSMGLLAERLGVRTPSLYKHVANQADLLHRVAVLAAVELGDALRDATQGRAGTDALEAAAQAMRAYVTQHPGRYAAGNAVPPTGPEDPLTVAVDRVLRSFSAVLRGYALPREQETHALRTVRSTLHGFAVLEAEGGFRFATDVDASFAWLVRLLDEGLRASGGTAGREGSS</sequence>
<dbReference type="Pfam" id="PF13305">
    <property type="entry name" value="TetR_C_33"/>
    <property type="match status" value="1"/>
</dbReference>
<dbReference type="EMBL" id="LT629799">
    <property type="protein sequence ID" value="SDU83001.1"/>
    <property type="molecule type" value="Genomic_DNA"/>
</dbReference>
<dbReference type="InterPro" id="IPR001647">
    <property type="entry name" value="HTH_TetR"/>
</dbReference>
<feature type="domain" description="HTH-type transcriptional regulator MT1864/Rv1816-like C-terminal" evidence="5">
    <location>
        <begin position="82"/>
        <end position="179"/>
    </location>
</feature>
<dbReference type="SUPFAM" id="SSF46689">
    <property type="entry name" value="Homeodomain-like"/>
    <property type="match status" value="1"/>
</dbReference>
<evidence type="ECO:0000313" key="7">
    <source>
        <dbReference type="Proteomes" id="UP000198825"/>
    </source>
</evidence>
<protein>
    <submittedName>
        <fullName evidence="6">DNA-binding transcriptional regulator, AcrR family</fullName>
    </submittedName>
</protein>
<evidence type="ECO:0000313" key="6">
    <source>
        <dbReference type="EMBL" id="SDU83001.1"/>
    </source>
</evidence>
<organism evidence="6 7">
    <name type="scientific">Microlunatus sagamiharensis</name>
    <dbReference type="NCBI Taxonomy" id="546874"/>
    <lineage>
        <taxon>Bacteria</taxon>
        <taxon>Bacillati</taxon>
        <taxon>Actinomycetota</taxon>
        <taxon>Actinomycetes</taxon>
        <taxon>Propionibacteriales</taxon>
        <taxon>Propionibacteriaceae</taxon>
        <taxon>Microlunatus</taxon>
    </lineage>
</organism>
<dbReference type="Pfam" id="PF00440">
    <property type="entry name" value="TetR_N"/>
    <property type="match status" value="1"/>
</dbReference>
<accession>A0A1H2LQZ8</accession>
<dbReference type="InterPro" id="IPR025996">
    <property type="entry name" value="MT1864/Rv1816-like_C"/>
</dbReference>
<dbReference type="RefSeq" id="WP_091073198.1">
    <property type="nucleotide sequence ID" value="NZ_LT629799.1"/>
</dbReference>
<evidence type="ECO:0000259" key="4">
    <source>
        <dbReference type="Pfam" id="PF00440"/>
    </source>
</evidence>
<feature type="domain" description="HTH tetR-type" evidence="4">
    <location>
        <begin position="13"/>
        <end position="57"/>
    </location>
</feature>
<evidence type="ECO:0000259" key="5">
    <source>
        <dbReference type="Pfam" id="PF13305"/>
    </source>
</evidence>
<evidence type="ECO:0000256" key="2">
    <source>
        <dbReference type="ARBA" id="ARBA00023125"/>
    </source>
</evidence>
<dbReference type="Gene3D" id="1.10.10.60">
    <property type="entry name" value="Homeodomain-like"/>
    <property type="match status" value="1"/>
</dbReference>
<dbReference type="OrthoDB" id="71867at2"/>
<evidence type="ECO:0000256" key="3">
    <source>
        <dbReference type="ARBA" id="ARBA00023163"/>
    </source>
</evidence>